<dbReference type="Gene3D" id="3.40.50.720">
    <property type="entry name" value="NAD(P)-binding Rossmann-like Domain"/>
    <property type="match status" value="1"/>
</dbReference>
<dbReference type="GeneID" id="89976693"/>
<proteinExistence type="predicted"/>
<comment type="caution">
    <text evidence="4">The sequence shown here is derived from an EMBL/GenBank/DDBJ whole genome shotgun (WGS) entry which is preliminary data.</text>
</comment>
<name>A0AAV9MZJ9_9EURO</name>
<feature type="domain" description="NmrA-like" evidence="3">
    <location>
        <begin position="9"/>
        <end position="247"/>
    </location>
</feature>
<evidence type="ECO:0000313" key="5">
    <source>
        <dbReference type="Proteomes" id="UP001358417"/>
    </source>
</evidence>
<accession>A0AAV9MZJ9</accession>
<keyword evidence="5" id="KW-1185">Reference proteome</keyword>
<evidence type="ECO:0000256" key="2">
    <source>
        <dbReference type="ARBA" id="ARBA00023002"/>
    </source>
</evidence>
<dbReference type="PANTHER" id="PTHR47706:SF11">
    <property type="entry name" value="ISOFLAVONE REDUCTASE FAMILY PROTEIN (AFU_ORTHOLOGUE AFUA_1G12510)"/>
    <property type="match status" value="1"/>
</dbReference>
<reference evidence="4 5" key="1">
    <citation type="submission" date="2023-08" db="EMBL/GenBank/DDBJ databases">
        <title>Black Yeasts Isolated from many extreme environments.</title>
        <authorList>
            <person name="Coleine C."/>
            <person name="Stajich J.E."/>
            <person name="Selbmann L."/>
        </authorList>
    </citation>
    <scope>NUCLEOTIDE SEQUENCE [LARGE SCALE GENOMIC DNA]</scope>
    <source>
        <strain evidence="4 5">CCFEE 5792</strain>
    </source>
</reference>
<dbReference type="InterPro" id="IPR008030">
    <property type="entry name" value="NmrA-like"/>
</dbReference>
<evidence type="ECO:0000259" key="3">
    <source>
        <dbReference type="Pfam" id="PF05368"/>
    </source>
</evidence>
<dbReference type="Pfam" id="PF05368">
    <property type="entry name" value="NmrA"/>
    <property type="match status" value="1"/>
</dbReference>
<dbReference type="Gene3D" id="3.90.25.10">
    <property type="entry name" value="UDP-galactose 4-epimerase, domain 1"/>
    <property type="match status" value="1"/>
</dbReference>
<protein>
    <recommendedName>
        <fullName evidence="3">NmrA-like domain-containing protein</fullName>
    </recommendedName>
</protein>
<evidence type="ECO:0000256" key="1">
    <source>
        <dbReference type="ARBA" id="ARBA00022857"/>
    </source>
</evidence>
<dbReference type="AlphaFoldDB" id="A0AAV9MZJ9"/>
<dbReference type="EMBL" id="JAVRRD010000032">
    <property type="protein sequence ID" value="KAK5046073.1"/>
    <property type="molecule type" value="Genomic_DNA"/>
</dbReference>
<dbReference type="InterPro" id="IPR036291">
    <property type="entry name" value="NAD(P)-bd_dom_sf"/>
</dbReference>
<sequence>MSASVNAPKKLLIFGASGLVGSRITKAIVQNKKSFDRIAIFTSPNTVQTKGEFIDWLKGEGVEIIQGDATNAEDVKKAYKDIDTVISAVGRNAIETQVEWIRLADQDPGVQRFFPSEYGTDIEYGPKSIDEKPHQKKIKVRAAIRAAKNLDHTFLVTGPYADGDGGLYFGTGRAGKEAGHFDVKNKEATLLGDGNLKVSFTTMNDVGKLLVLALLHPEESRNKALKVNSFTTTDREILSEFEKQTGGEPWKVSYTSVADLEKSEKKAWEDGVPYATLFTLKRIWAEGGTLYEKRDNYLIDGESVVDTLQDAVARSIKVQTA</sequence>
<gene>
    <name evidence="4" type="ORF">LTR84_008530</name>
</gene>
<dbReference type="Proteomes" id="UP001358417">
    <property type="component" value="Unassembled WGS sequence"/>
</dbReference>
<keyword evidence="1" id="KW-0521">NADP</keyword>
<evidence type="ECO:0000313" key="4">
    <source>
        <dbReference type="EMBL" id="KAK5046073.1"/>
    </source>
</evidence>
<dbReference type="PANTHER" id="PTHR47706">
    <property type="entry name" value="NMRA-LIKE FAMILY PROTEIN"/>
    <property type="match status" value="1"/>
</dbReference>
<dbReference type="SUPFAM" id="SSF51735">
    <property type="entry name" value="NAD(P)-binding Rossmann-fold domains"/>
    <property type="match status" value="1"/>
</dbReference>
<organism evidence="4 5">
    <name type="scientific">Exophiala bonariae</name>
    <dbReference type="NCBI Taxonomy" id="1690606"/>
    <lineage>
        <taxon>Eukaryota</taxon>
        <taxon>Fungi</taxon>
        <taxon>Dikarya</taxon>
        <taxon>Ascomycota</taxon>
        <taxon>Pezizomycotina</taxon>
        <taxon>Eurotiomycetes</taxon>
        <taxon>Chaetothyriomycetidae</taxon>
        <taxon>Chaetothyriales</taxon>
        <taxon>Herpotrichiellaceae</taxon>
        <taxon>Exophiala</taxon>
    </lineage>
</organism>
<dbReference type="InterPro" id="IPR051609">
    <property type="entry name" value="NmrA/Isoflavone_reductase-like"/>
</dbReference>
<keyword evidence="2" id="KW-0560">Oxidoreductase</keyword>
<dbReference type="GO" id="GO:0016491">
    <property type="term" value="F:oxidoreductase activity"/>
    <property type="evidence" value="ECO:0007669"/>
    <property type="project" value="UniProtKB-KW"/>
</dbReference>
<dbReference type="RefSeq" id="XP_064701672.1">
    <property type="nucleotide sequence ID" value="XM_064852075.1"/>
</dbReference>